<dbReference type="Pfam" id="PF04471">
    <property type="entry name" value="Mrr_cat"/>
    <property type="match status" value="1"/>
</dbReference>
<dbReference type="Gene3D" id="3.40.50.300">
    <property type="entry name" value="P-loop containing nucleotide triphosphate hydrolases"/>
    <property type="match status" value="1"/>
</dbReference>
<dbReference type="SUPFAM" id="SSF52540">
    <property type="entry name" value="P-loop containing nucleoside triphosphate hydrolases"/>
    <property type="match status" value="1"/>
</dbReference>
<dbReference type="Proteomes" id="UP000094808">
    <property type="component" value="Unassembled WGS sequence"/>
</dbReference>
<dbReference type="GO" id="GO:0004519">
    <property type="term" value="F:endonuclease activity"/>
    <property type="evidence" value="ECO:0007669"/>
    <property type="project" value="UniProtKB-KW"/>
</dbReference>
<dbReference type="RefSeq" id="WP_069571875.1">
    <property type="nucleotide sequence ID" value="NZ_AJYS02000237.1"/>
</dbReference>
<evidence type="ECO:0000259" key="1">
    <source>
        <dbReference type="Pfam" id="PF04471"/>
    </source>
</evidence>
<keyword evidence="4" id="KW-1185">Reference proteome</keyword>
<dbReference type="SUPFAM" id="SSF52980">
    <property type="entry name" value="Restriction endonuclease-like"/>
    <property type="match status" value="1"/>
</dbReference>
<accession>A0A853QYY3</accession>
<keyword evidence="3" id="KW-0255">Endonuclease</keyword>
<evidence type="ECO:0000313" key="4">
    <source>
        <dbReference type="Proteomes" id="UP000094808"/>
    </source>
</evidence>
<dbReference type="Pfam" id="PF20703">
    <property type="entry name" value="nSTAND1"/>
    <property type="match status" value="1"/>
</dbReference>
<dbReference type="InterPro" id="IPR049052">
    <property type="entry name" value="nSTAND1"/>
</dbReference>
<sequence length="920" mass="103646">MKIEVVCKKDEPQKVKGDLFENLASDLLSAQNYEVIQEMRVTGSELDLLCKHRVSQKEIYVECKAHRDKIGAPVISKLIGVVFANDYQEGWLVSTSEFGKDALGLAEKIASKRIEESSKYSFYTPEKVIHSLIVANVIARFPQEKAEEYAGIDNLGSVTLLISEVGRYWCIYTLKGGSPSGVLVYSAKTGLQVTDNDTLTNISKLDSTLSKYDLFVGEVKETIANKVSLTKPQKLPAVVEVQIGDSWDDYRPARPKDFVGRDELQKNILSFLGSIRDKESSTRIFAITGNSGLGKSSLIAKLRDRAKNKHYKNKYFVFAVDIRGAKSPNYINAALLKALKEAQSYDVGDKIELKLSDPDAPLSSDSIQAYLESVERQEKVICLVFDQFEELYSKPELFSIFESAKSLMLDVAALKGNLSLGFAWKTDSTTQQDHPAYHMWHELKDLRREYRLEIFDSGEVSKSITTFEKEFDHKITPDIRHQITYACQGFPWLLKKLCINLRESYKRGASADVSLADLDVARLFANDLEQLSQQERTCLDIIANRAPADWSEIIELSSVADVNQLVHKRMVIRSGDRLNIYWDIFKDYLNTGKVPFIPYNYTPTSDFFALMSLARELKADKFTGSNDLVEKLVKTEKTILNIGSDLVMFGIAERDGSNFKLHSQLGELTDFNCLTIIREKLARHSFKLAIYKNFSGKVVTHKQLLETIKASMPKASHSDKTWSVYSRRLAKYLQLTGFLVQTGQDFTVQDSAIVAVSTEQFKVRYKGKQQSKVFSAPVSPHRAMQTFEAFKQGGNFAELEKQGHRNPLSVLKRFELIVKNADNDYSINKALIDKHGGEVEALWVAAKNEPSVQKCLEYLSTDCSLNGAKVGELIAEDFDLSWKEGSMLRGGNSIRQWSLWVKQGIEESIIPTLPGRNGKS</sequence>
<gene>
    <name evidence="3" type="ORF">A1QS_07450</name>
</gene>
<dbReference type="InterPro" id="IPR011335">
    <property type="entry name" value="Restrct_endonuc-II-like"/>
</dbReference>
<feature type="domain" description="Novel STAND NTPase 1" evidence="2">
    <location>
        <begin position="250"/>
        <end position="490"/>
    </location>
</feature>
<organism evidence="3 4">
    <name type="scientific">Vibrio ordalii FS-238</name>
    <dbReference type="NCBI Taxonomy" id="617133"/>
    <lineage>
        <taxon>Bacteria</taxon>
        <taxon>Pseudomonadati</taxon>
        <taxon>Pseudomonadota</taxon>
        <taxon>Gammaproteobacteria</taxon>
        <taxon>Vibrionales</taxon>
        <taxon>Vibrionaceae</taxon>
        <taxon>Vibrio</taxon>
    </lineage>
</organism>
<dbReference type="EMBL" id="AJYS02000237">
    <property type="protein sequence ID" value="OEE33674.1"/>
    <property type="molecule type" value="Genomic_DNA"/>
</dbReference>
<dbReference type="GO" id="GO:0009307">
    <property type="term" value="P:DNA restriction-modification system"/>
    <property type="evidence" value="ECO:0007669"/>
    <property type="project" value="InterPro"/>
</dbReference>
<name>A0A853QYY3_9VIBR</name>
<dbReference type="InterPro" id="IPR007560">
    <property type="entry name" value="Restrct_endonuc_IV_Mrr"/>
</dbReference>
<keyword evidence="3" id="KW-0378">Hydrolase</keyword>
<proteinExistence type="predicted"/>
<protein>
    <submittedName>
        <fullName evidence="3">Restriction endonuclease</fullName>
    </submittedName>
</protein>
<reference evidence="3 4" key="1">
    <citation type="journal article" date="2012" name="Science">
        <title>Ecological populations of bacteria act as socially cohesive units of antibiotic production and resistance.</title>
        <authorList>
            <person name="Cordero O.X."/>
            <person name="Wildschutte H."/>
            <person name="Kirkup B."/>
            <person name="Proehl S."/>
            <person name="Ngo L."/>
            <person name="Hussain F."/>
            <person name="Le Roux F."/>
            <person name="Mincer T."/>
            <person name="Polz M.F."/>
        </authorList>
    </citation>
    <scope>NUCLEOTIDE SEQUENCE [LARGE SCALE GENOMIC DNA]</scope>
    <source>
        <strain evidence="3 4">FS-238</strain>
    </source>
</reference>
<feature type="domain" description="Restriction endonuclease type IV Mrr" evidence="1">
    <location>
        <begin position="14"/>
        <end position="109"/>
    </location>
</feature>
<dbReference type="AlphaFoldDB" id="A0A853QYY3"/>
<dbReference type="GO" id="GO:0003677">
    <property type="term" value="F:DNA binding"/>
    <property type="evidence" value="ECO:0007669"/>
    <property type="project" value="InterPro"/>
</dbReference>
<evidence type="ECO:0000259" key="2">
    <source>
        <dbReference type="Pfam" id="PF20703"/>
    </source>
</evidence>
<comment type="caution">
    <text evidence="3">The sequence shown here is derived from an EMBL/GenBank/DDBJ whole genome shotgun (WGS) entry which is preliminary data.</text>
</comment>
<dbReference type="InterPro" id="IPR027417">
    <property type="entry name" value="P-loop_NTPase"/>
</dbReference>
<evidence type="ECO:0000313" key="3">
    <source>
        <dbReference type="EMBL" id="OEE33674.1"/>
    </source>
</evidence>
<dbReference type="InterPro" id="IPR011856">
    <property type="entry name" value="tRNA_endonuc-like_dom_sf"/>
</dbReference>
<dbReference type="Gene3D" id="3.40.1350.10">
    <property type="match status" value="1"/>
</dbReference>
<keyword evidence="3" id="KW-0540">Nuclease</keyword>